<evidence type="ECO:0000313" key="4">
    <source>
        <dbReference type="Proteomes" id="UP000001514"/>
    </source>
</evidence>
<dbReference type="Gramene" id="EFJ08176">
    <property type="protein sequence ID" value="EFJ08176"/>
    <property type="gene ID" value="SELMODRAFT_429151"/>
</dbReference>
<feature type="compositionally biased region" description="Low complexity" evidence="2">
    <location>
        <begin position="155"/>
        <end position="170"/>
    </location>
</feature>
<sequence>MIELELERLALSSAAAPRKKQEQQHSKRKKKKGKKKKKQSGGRQQPQRGDSRNPLSRAFRASADDGIAGFVRKACEALAERKRRIFMWEATLLLGTHFMKQALQQATGIAETADAREVFWSIVQAKAGIEQYREIVARAAGKRQPRPALPPPPDTASGSSSPTAAAAATLAPPPTLDLNTSNKRSLEVVIRDLDEHDEETQRLEEEQERKRLKMQETIQELSVRFEEAVNFATPL</sequence>
<organism evidence="4">
    <name type="scientific">Selaginella moellendorffii</name>
    <name type="common">Spikemoss</name>
    <dbReference type="NCBI Taxonomy" id="88036"/>
    <lineage>
        <taxon>Eukaryota</taxon>
        <taxon>Viridiplantae</taxon>
        <taxon>Streptophyta</taxon>
        <taxon>Embryophyta</taxon>
        <taxon>Tracheophyta</taxon>
        <taxon>Lycopodiopsida</taxon>
        <taxon>Selaginellales</taxon>
        <taxon>Selaginellaceae</taxon>
        <taxon>Selaginella</taxon>
    </lineage>
</organism>
<accession>D8T579</accession>
<evidence type="ECO:0000313" key="3">
    <source>
        <dbReference type="EMBL" id="EFJ08176.1"/>
    </source>
</evidence>
<feature type="compositionally biased region" description="Basic residues" evidence="2">
    <location>
        <begin position="26"/>
        <end position="40"/>
    </location>
</feature>
<dbReference type="EMBL" id="GL377676">
    <property type="protein sequence ID" value="EFJ08176.1"/>
    <property type="molecule type" value="Genomic_DNA"/>
</dbReference>
<evidence type="ECO:0000256" key="2">
    <source>
        <dbReference type="SAM" id="MobiDB-lite"/>
    </source>
</evidence>
<keyword evidence="1" id="KW-0175">Coiled coil</keyword>
<feature type="coiled-coil region" evidence="1">
    <location>
        <begin position="186"/>
        <end position="224"/>
    </location>
</feature>
<name>D8T579_SELML</name>
<protein>
    <submittedName>
        <fullName evidence="3">Uncharacterized protein</fullName>
    </submittedName>
</protein>
<gene>
    <name evidence="3" type="ORF">SELMODRAFT_429151</name>
</gene>
<proteinExistence type="predicted"/>
<reference evidence="3 4" key="1">
    <citation type="journal article" date="2011" name="Science">
        <title>The Selaginella genome identifies genetic changes associated with the evolution of vascular plants.</title>
        <authorList>
            <person name="Banks J.A."/>
            <person name="Nishiyama T."/>
            <person name="Hasebe M."/>
            <person name="Bowman J.L."/>
            <person name="Gribskov M."/>
            <person name="dePamphilis C."/>
            <person name="Albert V.A."/>
            <person name="Aono N."/>
            <person name="Aoyama T."/>
            <person name="Ambrose B.A."/>
            <person name="Ashton N.W."/>
            <person name="Axtell M.J."/>
            <person name="Barker E."/>
            <person name="Barker M.S."/>
            <person name="Bennetzen J.L."/>
            <person name="Bonawitz N.D."/>
            <person name="Chapple C."/>
            <person name="Cheng C."/>
            <person name="Correa L.G."/>
            <person name="Dacre M."/>
            <person name="DeBarry J."/>
            <person name="Dreyer I."/>
            <person name="Elias M."/>
            <person name="Engstrom E.M."/>
            <person name="Estelle M."/>
            <person name="Feng L."/>
            <person name="Finet C."/>
            <person name="Floyd S.K."/>
            <person name="Frommer W.B."/>
            <person name="Fujita T."/>
            <person name="Gramzow L."/>
            <person name="Gutensohn M."/>
            <person name="Harholt J."/>
            <person name="Hattori M."/>
            <person name="Heyl A."/>
            <person name="Hirai T."/>
            <person name="Hiwatashi Y."/>
            <person name="Ishikawa M."/>
            <person name="Iwata M."/>
            <person name="Karol K.G."/>
            <person name="Koehler B."/>
            <person name="Kolukisaoglu U."/>
            <person name="Kubo M."/>
            <person name="Kurata T."/>
            <person name="Lalonde S."/>
            <person name="Li K."/>
            <person name="Li Y."/>
            <person name="Litt A."/>
            <person name="Lyons E."/>
            <person name="Manning G."/>
            <person name="Maruyama T."/>
            <person name="Michael T.P."/>
            <person name="Mikami K."/>
            <person name="Miyazaki S."/>
            <person name="Morinaga S."/>
            <person name="Murata T."/>
            <person name="Mueller-Roeber B."/>
            <person name="Nelson D.R."/>
            <person name="Obara M."/>
            <person name="Oguri Y."/>
            <person name="Olmstead R.G."/>
            <person name="Onodera N."/>
            <person name="Petersen B.L."/>
            <person name="Pils B."/>
            <person name="Prigge M."/>
            <person name="Rensing S.A."/>
            <person name="Riano-Pachon D.M."/>
            <person name="Roberts A.W."/>
            <person name="Sato Y."/>
            <person name="Scheller H.V."/>
            <person name="Schulz B."/>
            <person name="Schulz C."/>
            <person name="Shakirov E.V."/>
            <person name="Shibagaki N."/>
            <person name="Shinohara N."/>
            <person name="Shippen D.E."/>
            <person name="Soerensen I."/>
            <person name="Sotooka R."/>
            <person name="Sugimoto N."/>
            <person name="Sugita M."/>
            <person name="Sumikawa N."/>
            <person name="Tanurdzic M."/>
            <person name="Theissen G."/>
            <person name="Ulvskov P."/>
            <person name="Wakazuki S."/>
            <person name="Weng J.K."/>
            <person name="Willats W.W."/>
            <person name="Wipf D."/>
            <person name="Wolf P.G."/>
            <person name="Yang L."/>
            <person name="Zimmer A.D."/>
            <person name="Zhu Q."/>
            <person name="Mitros T."/>
            <person name="Hellsten U."/>
            <person name="Loque D."/>
            <person name="Otillar R."/>
            <person name="Salamov A."/>
            <person name="Schmutz J."/>
            <person name="Shapiro H."/>
            <person name="Lindquist E."/>
            <person name="Lucas S."/>
            <person name="Rokhsar D."/>
            <person name="Grigoriev I.V."/>
        </authorList>
    </citation>
    <scope>NUCLEOTIDE SEQUENCE [LARGE SCALE GENOMIC DNA]</scope>
</reference>
<evidence type="ECO:0000256" key="1">
    <source>
        <dbReference type="SAM" id="Coils"/>
    </source>
</evidence>
<dbReference type="Proteomes" id="UP000001514">
    <property type="component" value="Unassembled WGS sequence"/>
</dbReference>
<feature type="region of interest" description="Disordered" evidence="2">
    <location>
        <begin position="140"/>
        <end position="182"/>
    </location>
</feature>
<dbReference type="HOGENOM" id="CLU_1181898_0_0_1"/>
<feature type="region of interest" description="Disordered" evidence="2">
    <location>
        <begin position="13"/>
        <end position="55"/>
    </location>
</feature>
<dbReference type="InParanoid" id="D8T579"/>
<keyword evidence="4" id="KW-1185">Reference proteome</keyword>
<dbReference type="KEGG" id="smo:SELMODRAFT_429151"/>
<dbReference type="AlphaFoldDB" id="D8T579"/>